<evidence type="ECO:0000256" key="13">
    <source>
        <dbReference type="ARBA" id="ARBA00022918"/>
    </source>
</evidence>
<evidence type="ECO:0000256" key="6">
    <source>
        <dbReference type="ARBA" id="ARBA00022723"/>
    </source>
</evidence>
<dbReference type="GO" id="GO:0006508">
    <property type="term" value="P:proteolysis"/>
    <property type="evidence" value="ECO:0007669"/>
    <property type="project" value="UniProtKB-KW"/>
</dbReference>
<keyword evidence="11" id="KW-0460">Magnesium</keyword>
<dbReference type="GO" id="GO:0004519">
    <property type="term" value="F:endonuclease activity"/>
    <property type="evidence" value="ECO:0007669"/>
    <property type="project" value="UniProtKB-KW"/>
</dbReference>
<dbReference type="HOGENOM" id="CLU_042093_0_0_1"/>
<keyword evidence="14" id="KW-0808">Transferase</keyword>
<evidence type="ECO:0000256" key="9">
    <source>
        <dbReference type="ARBA" id="ARBA00022801"/>
    </source>
</evidence>
<dbReference type="Proteomes" id="UP000006174">
    <property type="component" value="Unassembled WGS sequence"/>
</dbReference>
<evidence type="ECO:0000256" key="7">
    <source>
        <dbReference type="ARBA" id="ARBA00022741"/>
    </source>
</evidence>
<dbReference type="Gene3D" id="3.30.420.10">
    <property type="entry name" value="Ribonuclease H-like superfamily/Ribonuclease H"/>
    <property type="match status" value="1"/>
</dbReference>
<proteinExistence type="predicted"/>
<dbReference type="GO" id="GO:0015074">
    <property type="term" value="P:DNA integration"/>
    <property type="evidence" value="ECO:0007669"/>
    <property type="project" value="UniProtKB-KW"/>
</dbReference>
<dbReference type="GO" id="GO:0003676">
    <property type="term" value="F:nucleic acid binding"/>
    <property type="evidence" value="ECO:0007669"/>
    <property type="project" value="InterPro"/>
</dbReference>
<reference evidence="18 19" key="1">
    <citation type="journal article" date="2012" name="Plant Cell">
        <title>Genome comparison of barley and maize smut fungi reveals targeted loss of RNA silencing components and species-specific presence of transposable elements.</title>
        <authorList>
            <person name="Laurie J.D."/>
            <person name="Ali S."/>
            <person name="Linning R."/>
            <person name="Mannhaupt G."/>
            <person name="Wong P."/>
            <person name="Gueldener U."/>
            <person name="Muensterkoetter M."/>
            <person name="Moore R."/>
            <person name="Kahmann R."/>
            <person name="Bakkeren G."/>
            <person name="Schirawski J."/>
        </authorList>
    </citation>
    <scope>NUCLEOTIDE SEQUENCE [LARGE SCALE GENOMIC DNA]</scope>
    <source>
        <strain evidence="19">Uh4875-4</strain>
    </source>
</reference>
<dbReference type="GO" id="GO:0003964">
    <property type="term" value="F:RNA-directed DNA polymerase activity"/>
    <property type="evidence" value="ECO:0007669"/>
    <property type="project" value="UniProtKB-KW"/>
</dbReference>
<evidence type="ECO:0000256" key="1">
    <source>
        <dbReference type="ARBA" id="ARBA00002180"/>
    </source>
</evidence>
<sequence length="609" mass="69183">MTTQMDHRTGDLKSVQANLADGEVKNEEAYQWGKPGPNSDMWCTIASAHHVSLDQQPNNWIVDSRATDHVTNDKSNLSSSLPCTGFVKTTSGTKICIVAVGQAMLRVNGHKVLLDNILYVPDSNAKLILDCVVSKSTKAQMGHGSGTHAKDPLELIHIDLAMHWSMKTEVTCLLVTIDDASSFTYVKPLQTKSDALQVLKEWIQYAEVSAVAISWQNDAGFQWQKTSPYTSKQNGKAEHTIRTIREMMITMMHMHHLPQMFWPFAAKATTFMKNLLPNVENWLPCMGQHTQGKVYDEEHKGWKFLSPNHNLLVFWSNSACFLQNRSWNDCTDMTQIQDMDALHYSPGADTTDLSYDDVNMHDKELQQPLDDVYCPTQEQDMFSRGETTPPELADTTLDHLDGMTDMEPVLTTLTIPSNQASDSTVENGYQLEMSSASPPPIRDLACHTQDSTFSKYSSIQNVQYYHNKFATMCEMYPWLHLTTLTKLLCIYPRMFLPAAKMHQFQEKLQHHGKLANIRPILEYNTNVYHNANVYTFLVMNLKPSVKEALTGPNQIHWCEAIKAEMDGLESMHIWETVDWPKDMNLMDSKLVLQVKTDASNVPYKFKARF</sequence>
<accession>I2FQH9</accession>
<keyword evidence="16" id="KW-0233">DNA recombination</keyword>
<dbReference type="InterPro" id="IPR036397">
    <property type="entry name" value="RNaseH_sf"/>
</dbReference>
<evidence type="ECO:0000256" key="14">
    <source>
        <dbReference type="ARBA" id="ARBA00022932"/>
    </source>
</evidence>
<dbReference type="GO" id="GO:0003887">
    <property type="term" value="F:DNA-directed DNA polymerase activity"/>
    <property type="evidence" value="ECO:0007669"/>
    <property type="project" value="UniProtKB-KW"/>
</dbReference>
<keyword evidence="6" id="KW-0479">Metal-binding</keyword>
<keyword evidence="3" id="KW-0645">Protease</keyword>
<evidence type="ECO:0000256" key="2">
    <source>
        <dbReference type="ARBA" id="ARBA00022612"/>
    </source>
</evidence>
<dbReference type="EMBL" id="CAGI01000142">
    <property type="protein sequence ID" value="CCF49172.1"/>
    <property type="molecule type" value="Genomic_DNA"/>
</dbReference>
<evidence type="ECO:0000313" key="18">
    <source>
        <dbReference type="EMBL" id="CCF49172.1"/>
    </source>
</evidence>
<evidence type="ECO:0000259" key="17">
    <source>
        <dbReference type="Pfam" id="PF22936"/>
    </source>
</evidence>
<dbReference type="GO" id="GO:0046872">
    <property type="term" value="F:metal ion binding"/>
    <property type="evidence" value="ECO:0007669"/>
    <property type="project" value="UniProtKB-KW"/>
</dbReference>
<keyword evidence="2" id="KW-1188">Viral release from host cell</keyword>
<keyword evidence="15" id="KW-0917">Virion maturation</keyword>
<dbReference type="PANTHER" id="PTHR42648:SF11">
    <property type="entry name" value="TRANSPOSON TY4-P GAG-POL POLYPROTEIN"/>
    <property type="match status" value="1"/>
</dbReference>
<dbReference type="SUPFAM" id="SSF53098">
    <property type="entry name" value="Ribonuclease H-like"/>
    <property type="match status" value="1"/>
</dbReference>
<evidence type="ECO:0000256" key="8">
    <source>
        <dbReference type="ARBA" id="ARBA00022759"/>
    </source>
</evidence>
<evidence type="ECO:0000256" key="12">
    <source>
        <dbReference type="ARBA" id="ARBA00022908"/>
    </source>
</evidence>
<keyword evidence="9" id="KW-0378">Hydrolase</keyword>
<evidence type="ECO:0000256" key="5">
    <source>
        <dbReference type="ARBA" id="ARBA00022722"/>
    </source>
</evidence>
<keyword evidence="12" id="KW-0229">DNA integration</keyword>
<name>I2FQH9_USTHO</name>
<evidence type="ECO:0000256" key="11">
    <source>
        <dbReference type="ARBA" id="ARBA00022842"/>
    </source>
</evidence>
<keyword evidence="4" id="KW-0548">Nucleotidyltransferase</keyword>
<keyword evidence="8" id="KW-0255">Endonuclease</keyword>
<evidence type="ECO:0000256" key="16">
    <source>
        <dbReference type="ARBA" id="ARBA00023172"/>
    </source>
</evidence>
<protein>
    <recommendedName>
        <fullName evidence="17">Retrovirus-related Pol polyprotein from transposon TNT 1-94-like beta-barrel domain-containing protein</fullName>
    </recommendedName>
</protein>
<feature type="domain" description="Retrovirus-related Pol polyprotein from transposon TNT 1-94-like beta-barrel" evidence="17">
    <location>
        <begin position="60"/>
        <end position="128"/>
    </location>
</feature>
<dbReference type="STRING" id="1128400.I2FQH9"/>
<dbReference type="InterPro" id="IPR039537">
    <property type="entry name" value="Retrotran_Ty1/copia-like"/>
</dbReference>
<dbReference type="GO" id="GO:0008233">
    <property type="term" value="F:peptidase activity"/>
    <property type="evidence" value="ECO:0007669"/>
    <property type="project" value="UniProtKB-KW"/>
</dbReference>
<evidence type="ECO:0000256" key="10">
    <source>
        <dbReference type="ARBA" id="ARBA00022840"/>
    </source>
</evidence>
<dbReference type="InterPro" id="IPR012337">
    <property type="entry name" value="RNaseH-like_sf"/>
</dbReference>
<gene>
    <name evidence="18" type="ORF">UHOR_04405</name>
</gene>
<keyword evidence="10" id="KW-0067">ATP-binding</keyword>
<dbReference type="PANTHER" id="PTHR42648">
    <property type="entry name" value="TRANSPOSASE, PUTATIVE-RELATED"/>
    <property type="match status" value="1"/>
</dbReference>
<evidence type="ECO:0000256" key="4">
    <source>
        <dbReference type="ARBA" id="ARBA00022695"/>
    </source>
</evidence>
<evidence type="ECO:0000256" key="15">
    <source>
        <dbReference type="ARBA" id="ARBA00023113"/>
    </source>
</evidence>
<comment type="function">
    <text evidence="1">The aspartyl protease (PR) mediates the proteolytic cleavages of the Gag and Gag-Pol polyproteins after assembly of the VLP.</text>
</comment>
<organism evidence="18 19">
    <name type="scientific">Ustilago hordei</name>
    <name type="common">Barley covered smut fungus</name>
    <dbReference type="NCBI Taxonomy" id="120017"/>
    <lineage>
        <taxon>Eukaryota</taxon>
        <taxon>Fungi</taxon>
        <taxon>Dikarya</taxon>
        <taxon>Basidiomycota</taxon>
        <taxon>Ustilaginomycotina</taxon>
        <taxon>Ustilaginomycetes</taxon>
        <taxon>Ustilaginales</taxon>
        <taxon>Ustilaginaceae</taxon>
        <taxon>Ustilago</taxon>
    </lineage>
</organism>
<dbReference type="AlphaFoldDB" id="I2FQH9"/>
<evidence type="ECO:0000313" key="19">
    <source>
        <dbReference type="Proteomes" id="UP000006174"/>
    </source>
</evidence>
<keyword evidence="14" id="KW-0239">DNA-directed DNA polymerase</keyword>
<keyword evidence="13" id="KW-0695">RNA-directed DNA polymerase</keyword>
<dbReference type="GO" id="GO:0006310">
    <property type="term" value="P:DNA recombination"/>
    <property type="evidence" value="ECO:0007669"/>
    <property type="project" value="UniProtKB-KW"/>
</dbReference>
<dbReference type="Pfam" id="PF22936">
    <property type="entry name" value="Pol_BBD"/>
    <property type="match status" value="1"/>
</dbReference>
<dbReference type="eggNOG" id="KOG0017">
    <property type="taxonomic scope" value="Eukaryota"/>
</dbReference>
<evidence type="ECO:0000256" key="3">
    <source>
        <dbReference type="ARBA" id="ARBA00022670"/>
    </source>
</evidence>
<dbReference type="InterPro" id="IPR054722">
    <property type="entry name" value="PolX-like_BBD"/>
</dbReference>
<keyword evidence="5" id="KW-0540">Nuclease</keyword>
<comment type="caution">
    <text evidence="18">The sequence shown here is derived from an EMBL/GenBank/DDBJ whole genome shotgun (WGS) entry which is preliminary data.</text>
</comment>
<keyword evidence="19" id="KW-1185">Reference proteome</keyword>
<keyword evidence="7" id="KW-0547">Nucleotide-binding</keyword>
<dbReference type="GO" id="GO:0005524">
    <property type="term" value="F:ATP binding"/>
    <property type="evidence" value="ECO:0007669"/>
    <property type="project" value="UniProtKB-KW"/>
</dbReference>